<dbReference type="EC" id="2.7.13.3" evidence="3"/>
<comment type="caution">
    <text evidence="11">The sequence shown here is derived from an EMBL/GenBank/DDBJ whole genome shotgun (WGS) entry which is preliminary data.</text>
</comment>
<keyword evidence="9" id="KW-0472">Membrane</keyword>
<evidence type="ECO:0000256" key="2">
    <source>
        <dbReference type="ARBA" id="ARBA00004236"/>
    </source>
</evidence>
<dbReference type="InterPro" id="IPR036890">
    <property type="entry name" value="HATPase_C_sf"/>
</dbReference>
<dbReference type="InterPro" id="IPR005467">
    <property type="entry name" value="His_kinase_dom"/>
</dbReference>
<evidence type="ECO:0000256" key="5">
    <source>
        <dbReference type="ARBA" id="ARBA00022679"/>
    </source>
</evidence>
<protein>
    <recommendedName>
        <fullName evidence="3">histidine kinase</fullName>
        <ecNumber evidence="3">2.7.13.3</ecNumber>
    </recommendedName>
</protein>
<keyword evidence="9" id="KW-0812">Transmembrane</keyword>
<comment type="subcellular location">
    <subcellularLocation>
        <location evidence="2">Cell membrane</location>
    </subcellularLocation>
</comment>
<keyword evidence="4" id="KW-0597">Phosphoprotein</keyword>
<dbReference type="InterPro" id="IPR003661">
    <property type="entry name" value="HisK_dim/P_dom"/>
</dbReference>
<organism evidence="11 12">
    <name type="scientific">Tsukamurella strandjordii</name>
    <dbReference type="NCBI Taxonomy" id="147577"/>
    <lineage>
        <taxon>Bacteria</taxon>
        <taxon>Bacillati</taxon>
        <taxon>Actinomycetota</taxon>
        <taxon>Actinomycetes</taxon>
        <taxon>Mycobacteriales</taxon>
        <taxon>Tsukamurellaceae</taxon>
        <taxon>Tsukamurella</taxon>
    </lineage>
</organism>
<feature type="domain" description="Histidine kinase" evidence="10">
    <location>
        <begin position="117"/>
        <end position="338"/>
    </location>
</feature>
<reference evidence="11" key="1">
    <citation type="submission" date="2023-08" db="EMBL/GenBank/DDBJ databases">
        <title>The draft genome of Tsukamurella strandjordii strain 050030.</title>
        <authorList>
            <person name="Zhao F."/>
            <person name="Feng Y."/>
            <person name="Zong Z."/>
        </authorList>
    </citation>
    <scope>NUCLEOTIDE SEQUENCE</scope>
    <source>
        <strain evidence="11">050030</strain>
    </source>
</reference>
<dbReference type="CDD" id="cd00082">
    <property type="entry name" value="HisKA"/>
    <property type="match status" value="1"/>
</dbReference>
<feature type="transmembrane region" description="Helical" evidence="9">
    <location>
        <begin position="39"/>
        <end position="59"/>
    </location>
</feature>
<name>A0AA90N7P0_9ACTN</name>
<accession>A0AA90N7P0</accession>
<dbReference type="PANTHER" id="PTHR43711:SF1">
    <property type="entry name" value="HISTIDINE KINASE 1"/>
    <property type="match status" value="1"/>
</dbReference>
<dbReference type="Proteomes" id="UP001178281">
    <property type="component" value="Unassembled WGS sequence"/>
</dbReference>
<dbReference type="SUPFAM" id="SSF47384">
    <property type="entry name" value="Homodimeric domain of signal transducing histidine kinase"/>
    <property type="match status" value="1"/>
</dbReference>
<dbReference type="InterPro" id="IPR004358">
    <property type="entry name" value="Sig_transdc_His_kin-like_C"/>
</dbReference>
<dbReference type="EMBL" id="JAUTIX010000001">
    <property type="protein sequence ID" value="MDP0396310.1"/>
    <property type="molecule type" value="Genomic_DNA"/>
</dbReference>
<dbReference type="GO" id="GO:0000155">
    <property type="term" value="F:phosphorelay sensor kinase activity"/>
    <property type="evidence" value="ECO:0007669"/>
    <property type="project" value="InterPro"/>
</dbReference>
<evidence type="ECO:0000256" key="4">
    <source>
        <dbReference type="ARBA" id="ARBA00022553"/>
    </source>
</evidence>
<dbReference type="Pfam" id="PF02518">
    <property type="entry name" value="HATPase_c"/>
    <property type="match status" value="1"/>
</dbReference>
<evidence type="ECO:0000313" key="12">
    <source>
        <dbReference type="Proteomes" id="UP001178281"/>
    </source>
</evidence>
<feature type="coiled-coil region" evidence="8">
    <location>
        <begin position="86"/>
        <end position="113"/>
    </location>
</feature>
<dbReference type="PRINTS" id="PR00344">
    <property type="entry name" value="BCTRLSENSOR"/>
</dbReference>
<dbReference type="GO" id="GO:0005886">
    <property type="term" value="C:plasma membrane"/>
    <property type="evidence" value="ECO:0007669"/>
    <property type="project" value="UniProtKB-SubCell"/>
</dbReference>
<keyword evidence="7" id="KW-0902">Two-component regulatory system</keyword>
<keyword evidence="5" id="KW-0808">Transferase</keyword>
<evidence type="ECO:0000256" key="8">
    <source>
        <dbReference type="SAM" id="Coils"/>
    </source>
</evidence>
<feature type="transmembrane region" description="Helical" evidence="9">
    <location>
        <begin position="6"/>
        <end position="27"/>
    </location>
</feature>
<evidence type="ECO:0000256" key="7">
    <source>
        <dbReference type="ARBA" id="ARBA00023012"/>
    </source>
</evidence>
<gene>
    <name evidence="11" type="ORF">Q7X28_00090</name>
</gene>
<dbReference type="InterPro" id="IPR003594">
    <property type="entry name" value="HATPase_dom"/>
</dbReference>
<dbReference type="SMART" id="SM00388">
    <property type="entry name" value="HisKA"/>
    <property type="match status" value="1"/>
</dbReference>
<evidence type="ECO:0000259" key="10">
    <source>
        <dbReference type="PROSITE" id="PS50109"/>
    </source>
</evidence>
<evidence type="ECO:0000256" key="3">
    <source>
        <dbReference type="ARBA" id="ARBA00012438"/>
    </source>
</evidence>
<evidence type="ECO:0000313" key="11">
    <source>
        <dbReference type="EMBL" id="MDP0396310.1"/>
    </source>
</evidence>
<dbReference type="RefSeq" id="WP_220656203.1">
    <property type="nucleotide sequence ID" value="NZ_CBCSFC010000002.1"/>
</dbReference>
<evidence type="ECO:0000256" key="1">
    <source>
        <dbReference type="ARBA" id="ARBA00000085"/>
    </source>
</evidence>
<comment type="catalytic activity">
    <reaction evidence="1">
        <text>ATP + protein L-histidine = ADP + protein N-phospho-L-histidine.</text>
        <dbReference type="EC" id="2.7.13.3"/>
    </reaction>
</comment>
<dbReference type="PANTHER" id="PTHR43711">
    <property type="entry name" value="TWO-COMPONENT HISTIDINE KINASE"/>
    <property type="match status" value="1"/>
</dbReference>
<dbReference type="InterPro" id="IPR050736">
    <property type="entry name" value="Sensor_HK_Regulatory"/>
</dbReference>
<dbReference type="Gene3D" id="3.30.565.10">
    <property type="entry name" value="Histidine kinase-like ATPase, C-terminal domain"/>
    <property type="match status" value="1"/>
</dbReference>
<keyword evidence="6 11" id="KW-0418">Kinase</keyword>
<dbReference type="SMART" id="SM00387">
    <property type="entry name" value="HATPase_c"/>
    <property type="match status" value="1"/>
</dbReference>
<dbReference type="Gene3D" id="1.10.287.130">
    <property type="match status" value="1"/>
</dbReference>
<feature type="transmembrane region" description="Helical" evidence="9">
    <location>
        <begin position="65"/>
        <end position="86"/>
    </location>
</feature>
<dbReference type="CDD" id="cd00075">
    <property type="entry name" value="HATPase"/>
    <property type="match status" value="1"/>
</dbReference>
<dbReference type="FunFam" id="1.10.287.130:FF:000001">
    <property type="entry name" value="Two-component sensor histidine kinase"/>
    <property type="match status" value="1"/>
</dbReference>
<dbReference type="Pfam" id="PF00512">
    <property type="entry name" value="HisKA"/>
    <property type="match status" value="1"/>
</dbReference>
<proteinExistence type="predicted"/>
<sequence length="354" mass="37886">MPDVLKIALLALLWSGPVVLAGGLVVWRARRISLQMSMVILVLIPVLAVLSGVIGVSGFMFTADFARTCAVLGVVLVVTVPAAVALGRLQARRTVWERQIREQERAAEAARRDLVAWVSHDLRTPLAGIRAMSEALRDSVVTEPEEVTEFADRIDRETIRLSSMVDDLFEMSRIHSGALTLELETIDLREVADEVRAGLAQVAARSQVELELDAPEPVPAPVGVSALARVLRNLVLNALAHTPEGGRVTISVLRDGTEAVLRVDDTGTGIPDDDLDRIFDLAFRGTEHRSPAGADGLPAGTGMGLAIARGLVDVHGGTVVAANLRPGARFEVRLPVGEISAAERSRTRPGRAAE</sequence>
<evidence type="ECO:0000256" key="6">
    <source>
        <dbReference type="ARBA" id="ARBA00022777"/>
    </source>
</evidence>
<dbReference type="AlphaFoldDB" id="A0AA90N7P0"/>
<dbReference type="PROSITE" id="PS50109">
    <property type="entry name" value="HIS_KIN"/>
    <property type="match status" value="1"/>
</dbReference>
<keyword evidence="12" id="KW-1185">Reference proteome</keyword>
<keyword evidence="8" id="KW-0175">Coiled coil</keyword>
<dbReference type="SUPFAM" id="SSF55874">
    <property type="entry name" value="ATPase domain of HSP90 chaperone/DNA topoisomerase II/histidine kinase"/>
    <property type="match status" value="1"/>
</dbReference>
<evidence type="ECO:0000256" key="9">
    <source>
        <dbReference type="SAM" id="Phobius"/>
    </source>
</evidence>
<keyword evidence="9" id="KW-1133">Transmembrane helix</keyword>
<dbReference type="InterPro" id="IPR036097">
    <property type="entry name" value="HisK_dim/P_sf"/>
</dbReference>